<gene>
    <name evidence="5" type="ORF">URODEC1_LOCUS65185</name>
</gene>
<comment type="pathway">
    <text evidence="1">Protein modification; protein ubiquitination.</text>
</comment>
<evidence type="ECO:0000313" key="5">
    <source>
        <dbReference type="EMBL" id="CAL5001067.1"/>
    </source>
</evidence>
<dbReference type="Gene3D" id="3.30.710.10">
    <property type="entry name" value="Potassium Channel Kv1.1, Chain A"/>
    <property type="match status" value="1"/>
</dbReference>
<dbReference type="SMART" id="SM00225">
    <property type="entry name" value="BTB"/>
    <property type="match status" value="1"/>
</dbReference>
<dbReference type="SUPFAM" id="SSF54695">
    <property type="entry name" value="POZ domain"/>
    <property type="match status" value="1"/>
</dbReference>
<dbReference type="Gene3D" id="2.60.210.10">
    <property type="entry name" value="Apoptosis, Tumor Necrosis Factor Receptor Associated Protein 2, Chain A"/>
    <property type="match status" value="1"/>
</dbReference>
<dbReference type="InterPro" id="IPR000210">
    <property type="entry name" value="BTB/POZ_dom"/>
</dbReference>
<dbReference type="Pfam" id="PF22486">
    <property type="entry name" value="MATH_2"/>
    <property type="match status" value="1"/>
</dbReference>
<proteinExistence type="inferred from homology"/>
<dbReference type="Pfam" id="PF00651">
    <property type="entry name" value="BTB"/>
    <property type="match status" value="1"/>
</dbReference>
<feature type="domain" description="BTB" evidence="3">
    <location>
        <begin position="170"/>
        <end position="237"/>
    </location>
</feature>
<dbReference type="PANTHER" id="PTHR26379">
    <property type="entry name" value="BTB/POZ AND MATH DOMAIN-CONTAINING PROTEIN 1"/>
    <property type="match status" value="1"/>
</dbReference>
<accession>A0ABC9BK77</accession>
<evidence type="ECO:0000259" key="3">
    <source>
        <dbReference type="PROSITE" id="PS50097"/>
    </source>
</evidence>
<evidence type="ECO:0000256" key="1">
    <source>
        <dbReference type="ARBA" id="ARBA00004906"/>
    </source>
</evidence>
<dbReference type="Pfam" id="PF24570">
    <property type="entry name" value="BACK_BPM_SPOP"/>
    <property type="match status" value="1"/>
</dbReference>
<evidence type="ECO:0000259" key="4">
    <source>
        <dbReference type="PROSITE" id="PS50144"/>
    </source>
</evidence>
<dbReference type="CDD" id="cd00121">
    <property type="entry name" value="MATH"/>
    <property type="match status" value="1"/>
</dbReference>
<dbReference type="PROSITE" id="PS50144">
    <property type="entry name" value="MATH"/>
    <property type="match status" value="1"/>
</dbReference>
<dbReference type="SUPFAM" id="SSF49599">
    <property type="entry name" value="TRAF domain-like"/>
    <property type="match status" value="1"/>
</dbReference>
<comment type="similarity">
    <text evidence="2">Belongs to the Tdpoz family.</text>
</comment>
<dbReference type="InterPro" id="IPR045005">
    <property type="entry name" value="BPM1-6"/>
</dbReference>
<evidence type="ECO:0000313" key="6">
    <source>
        <dbReference type="Proteomes" id="UP001497457"/>
    </source>
</evidence>
<evidence type="ECO:0000256" key="2">
    <source>
        <dbReference type="ARBA" id="ARBA00010846"/>
    </source>
</evidence>
<dbReference type="InterPro" id="IPR008974">
    <property type="entry name" value="TRAF-like"/>
</dbReference>
<reference evidence="5 6" key="2">
    <citation type="submission" date="2024-10" db="EMBL/GenBank/DDBJ databases">
        <authorList>
            <person name="Ryan C."/>
        </authorList>
    </citation>
    <scope>NUCLEOTIDE SEQUENCE [LARGE SCALE GENOMIC DNA]</scope>
</reference>
<organism evidence="5 6">
    <name type="scientific">Urochloa decumbens</name>
    <dbReference type="NCBI Taxonomy" id="240449"/>
    <lineage>
        <taxon>Eukaryota</taxon>
        <taxon>Viridiplantae</taxon>
        <taxon>Streptophyta</taxon>
        <taxon>Embryophyta</taxon>
        <taxon>Tracheophyta</taxon>
        <taxon>Spermatophyta</taxon>
        <taxon>Magnoliopsida</taxon>
        <taxon>Liliopsida</taxon>
        <taxon>Poales</taxon>
        <taxon>Poaceae</taxon>
        <taxon>PACMAD clade</taxon>
        <taxon>Panicoideae</taxon>
        <taxon>Panicodae</taxon>
        <taxon>Paniceae</taxon>
        <taxon>Melinidinae</taxon>
        <taxon>Urochloa</taxon>
    </lineage>
</organism>
<dbReference type="InterPro" id="IPR011333">
    <property type="entry name" value="SKP1/BTB/POZ_sf"/>
</dbReference>
<dbReference type="PANTHER" id="PTHR26379:SF469">
    <property type="entry name" value="MAB1"/>
    <property type="match status" value="1"/>
</dbReference>
<dbReference type="PROSITE" id="PS50097">
    <property type="entry name" value="BTB"/>
    <property type="match status" value="1"/>
</dbReference>
<dbReference type="InterPro" id="IPR056423">
    <property type="entry name" value="BACK_BPM_SPOP"/>
</dbReference>
<dbReference type="EMBL" id="OZ075136">
    <property type="protein sequence ID" value="CAL5001067.1"/>
    <property type="molecule type" value="Genomic_DNA"/>
</dbReference>
<protein>
    <submittedName>
        <fullName evidence="5">Uncharacterized protein</fullName>
    </submittedName>
</protein>
<dbReference type="InterPro" id="IPR002083">
    <property type="entry name" value="MATH/TRAF_dom"/>
</dbReference>
<keyword evidence="6" id="KW-1185">Reference proteome</keyword>
<reference evidence="6" key="1">
    <citation type="submission" date="2024-06" db="EMBL/GenBank/DDBJ databases">
        <authorList>
            <person name="Ryan C."/>
        </authorList>
    </citation>
    <scope>NUCLEOTIDE SEQUENCE [LARGE SCALE GENOMIC DNA]</scope>
</reference>
<feature type="domain" description="MATH" evidence="4">
    <location>
        <begin position="12"/>
        <end position="141"/>
    </location>
</feature>
<dbReference type="AlphaFoldDB" id="A0ABC9BK77"/>
<sequence>MPERQDTKMWGSGFVEFKIDYAQTKHLAVGAFVSSDDFAAGGDLWRVSCYPRGSRIDGNNDYLSVFLELVSKSKNVKAIFDAFVMSRDGGIPSACHSGRCVQVYPPPPEGSTKWGFHRFAKRSDLELLYVANGWITIACGVIVVRNDPFAMPPSDIGKHLGDLLDCKVGTDVLFIVCGESFPAHRAVLAARSPVFKAELFGSMEEATIPSITLQDIEPAAFKIMLRFMYTDALSDNELRGCSIEMMQHLLAMADRYALDRLKHICAIKLWENVSVETVASVLASAEAYNIPQLKSKCMDFFAMEKNFKAAAFTDGFAVLLQKFPVLAAELRRRVGI</sequence>
<dbReference type="Gene3D" id="1.25.40.420">
    <property type="match status" value="1"/>
</dbReference>
<dbReference type="Proteomes" id="UP001497457">
    <property type="component" value="Chromosome 26rd"/>
</dbReference>
<name>A0ABC9BK77_9POAL</name>